<proteinExistence type="predicted"/>
<gene>
    <name evidence="1" type="ORF">NUW54_g9357</name>
</gene>
<reference evidence="1" key="1">
    <citation type="submission" date="2022-08" db="EMBL/GenBank/DDBJ databases">
        <title>Genome Sequence of Pycnoporus sanguineus.</title>
        <authorList>
            <person name="Buettner E."/>
        </authorList>
    </citation>
    <scope>NUCLEOTIDE SEQUENCE</scope>
    <source>
        <strain evidence="1">CG-C14</strain>
    </source>
</reference>
<accession>A0ACC1P7Y4</accession>
<protein>
    <submittedName>
        <fullName evidence="1">Uncharacterized protein</fullName>
    </submittedName>
</protein>
<evidence type="ECO:0000313" key="2">
    <source>
        <dbReference type="Proteomes" id="UP001144978"/>
    </source>
</evidence>
<name>A0ACC1P7Y4_9APHY</name>
<sequence length="118" mass="13285">MHRRALPRLSTVSAGVRPALRRYKSSNARLPLSKTKTKGTDGAPVADLLRTVLSPEACELLRGKKKKKGKNIVIEPHPSPVGVLESVEKRKFDAMEDIKPRAHIRVRRHRRGHCPKQD</sequence>
<dbReference type="EMBL" id="JANSHE010003106">
    <property type="protein sequence ID" value="KAJ2987673.1"/>
    <property type="molecule type" value="Genomic_DNA"/>
</dbReference>
<dbReference type="Proteomes" id="UP001144978">
    <property type="component" value="Unassembled WGS sequence"/>
</dbReference>
<keyword evidence="2" id="KW-1185">Reference proteome</keyword>
<evidence type="ECO:0000313" key="1">
    <source>
        <dbReference type="EMBL" id="KAJ2987673.1"/>
    </source>
</evidence>
<comment type="caution">
    <text evidence="1">The sequence shown here is derived from an EMBL/GenBank/DDBJ whole genome shotgun (WGS) entry which is preliminary data.</text>
</comment>
<organism evidence="1 2">
    <name type="scientific">Trametes sanguinea</name>
    <dbReference type="NCBI Taxonomy" id="158606"/>
    <lineage>
        <taxon>Eukaryota</taxon>
        <taxon>Fungi</taxon>
        <taxon>Dikarya</taxon>
        <taxon>Basidiomycota</taxon>
        <taxon>Agaricomycotina</taxon>
        <taxon>Agaricomycetes</taxon>
        <taxon>Polyporales</taxon>
        <taxon>Polyporaceae</taxon>
        <taxon>Trametes</taxon>
    </lineage>
</organism>